<comment type="similarity">
    <text evidence="1">Belongs to the universal ribosomal protein uS17 family.</text>
</comment>
<evidence type="ECO:0000256" key="1">
    <source>
        <dbReference type="ARBA" id="ARBA00010254"/>
    </source>
</evidence>
<dbReference type="SUPFAM" id="SSF50249">
    <property type="entry name" value="Nucleic acid-binding proteins"/>
    <property type="match status" value="1"/>
</dbReference>
<dbReference type="GO" id="GO:0005840">
    <property type="term" value="C:ribosome"/>
    <property type="evidence" value="ECO:0007669"/>
    <property type="project" value="UniProtKB-KW"/>
</dbReference>
<evidence type="ECO:0000256" key="3">
    <source>
        <dbReference type="ARBA" id="ARBA00023274"/>
    </source>
</evidence>
<comment type="caution">
    <text evidence="5">The sequence shown here is derived from an EMBL/GenBank/DDBJ whole genome shotgun (WGS) entry which is preliminary data.</text>
</comment>
<dbReference type="Proteomes" id="UP001516464">
    <property type="component" value="Unassembled WGS sequence"/>
</dbReference>
<dbReference type="Gene3D" id="2.40.50.1000">
    <property type="match status" value="1"/>
</dbReference>
<dbReference type="PRINTS" id="PR00973">
    <property type="entry name" value="RIBOSOMALS17"/>
</dbReference>
<dbReference type="InterPro" id="IPR000266">
    <property type="entry name" value="Ribosomal_uS17"/>
</dbReference>
<evidence type="ECO:0000313" key="5">
    <source>
        <dbReference type="EMBL" id="KAF7680922.1"/>
    </source>
</evidence>
<dbReference type="Pfam" id="PF00366">
    <property type="entry name" value="Ribosomal_S17"/>
    <property type="match status" value="1"/>
</dbReference>
<name>A0ABQ7HVZ1_9MICR</name>
<dbReference type="PANTHER" id="PTHR10744">
    <property type="entry name" value="40S RIBOSOMAL PROTEIN S11 FAMILY MEMBER"/>
    <property type="match status" value="1"/>
</dbReference>
<evidence type="ECO:0000313" key="6">
    <source>
        <dbReference type="Proteomes" id="UP001516464"/>
    </source>
</evidence>
<dbReference type="Pfam" id="PF16205">
    <property type="entry name" value="Ribosomal_S17_N"/>
    <property type="match status" value="1"/>
</dbReference>
<dbReference type="InterPro" id="IPR012340">
    <property type="entry name" value="NA-bd_OB-fold"/>
</dbReference>
<dbReference type="InterPro" id="IPR032440">
    <property type="entry name" value="Ribosomal_uS17_N"/>
</dbReference>
<dbReference type="PANTHER" id="PTHR10744:SF9">
    <property type="entry name" value="40S RIBOSOMAL PROTEIN S11-RELATED"/>
    <property type="match status" value="1"/>
</dbReference>
<keyword evidence="3" id="KW-0687">Ribonucleoprotein</keyword>
<feature type="domain" description="Small ribosomal subunit protein uS17 N-terminal" evidence="4">
    <location>
        <begin position="7"/>
        <end position="70"/>
    </location>
</feature>
<protein>
    <submittedName>
        <fullName evidence="5">40S ribosomal protein S11</fullName>
    </submittedName>
</protein>
<sequence length="156" mass="17996">MSDLIHKNKTFPRQEGVYANPYDSNENKTETRVWRDLEIGYKAPETAKTGTYIDKNCPFTGTINVRGRVFKGQVYKAKQENTIVVIKRYLHYIPKYKRYERRNTKYSVHLSPCFFGMVNVGDTVVCGETRPISKTKRYVVIATVSNPSKGGKYKVL</sequence>
<accession>A0ABQ7HVZ1</accession>
<reference evidence="5 6" key="1">
    <citation type="submission" date="2019-01" db="EMBL/GenBank/DDBJ databases">
        <title>Genomes sequencing and comparative genomics of infectious freshwater microsporidia, Cucumispora dikerogammari and Thelohania contejeani.</title>
        <authorList>
            <person name="Cormier A."/>
            <person name="Giraud I."/>
            <person name="Wattier R."/>
            <person name="Teixeira M."/>
            <person name="Grandjean F."/>
            <person name="Rigaud T."/>
            <person name="Cordaux R."/>
        </authorList>
    </citation>
    <scope>NUCLEOTIDE SEQUENCE [LARGE SCALE GENOMIC DNA]</scope>
    <source>
        <strain evidence="5">T1</strain>
        <tissue evidence="5">Spores</tissue>
    </source>
</reference>
<organism evidence="5 6">
    <name type="scientific">Astathelohania contejeani</name>
    <dbReference type="NCBI Taxonomy" id="164912"/>
    <lineage>
        <taxon>Eukaryota</taxon>
        <taxon>Fungi</taxon>
        <taxon>Fungi incertae sedis</taxon>
        <taxon>Microsporidia</taxon>
        <taxon>Astathelohaniidae</taxon>
        <taxon>Astathelohania</taxon>
    </lineage>
</organism>
<evidence type="ECO:0000256" key="2">
    <source>
        <dbReference type="ARBA" id="ARBA00022980"/>
    </source>
</evidence>
<keyword evidence="2 5" id="KW-0689">Ribosomal protein</keyword>
<gene>
    <name evidence="5" type="primary">rps11</name>
    <name evidence="5" type="ORF">TCON_2458</name>
</gene>
<proteinExistence type="inferred from homology"/>
<dbReference type="CDD" id="cd00364">
    <property type="entry name" value="Ribosomal_uS17"/>
    <property type="match status" value="1"/>
</dbReference>
<keyword evidence="6" id="KW-1185">Reference proteome</keyword>
<evidence type="ECO:0000259" key="4">
    <source>
        <dbReference type="Pfam" id="PF16205"/>
    </source>
</evidence>
<dbReference type="EMBL" id="SBIQ01000317">
    <property type="protein sequence ID" value="KAF7680922.1"/>
    <property type="molecule type" value="Genomic_DNA"/>
</dbReference>